<protein>
    <recommendedName>
        <fullName evidence="4">Secreted protein</fullName>
    </recommendedName>
</protein>
<dbReference type="EMBL" id="JAGMUX010000011">
    <property type="protein sequence ID" value="KAH7244443.1"/>
    <property type="molecule type" value="Genomic_DNA"/>
</dbReference>
<evidence type="ECO:0000313" key="3">
    <source>
        <dbReference type="Proteomes" id="UP000720189"/>
    </source>
</evidence>
<organism evidence="2 3">
    <name type="scientific">Fusarium redolens</name>
    <dbReference type="NCBI Taxonomy" id="48865"/>
    <lineage>
        <taxon>Eukaryota</taxon>
        <taxon>Fungi</taxon>
        <taxon>Dikarya</taxon>
        <taxon>Ascomycota</taxon>
        <taxon>Pezizomycotina</taxon>
        <taxon>Sordariomycetes</taxon>
        <taxon>Hypocreomycetidae</taxon>
        <taxon>Hypocreales</taxon>
        <taxon>Nectriaceae</taxon>
        <taxon>Fusarium</taxon>
        <taxon>Fusarium redolens species complex</taxon>
    </lineage>
</organism>
<sequence length="86" mass="9394">MLNSVIGSALITLCLCCIRHSLPSSGTCRTGLPRTIDAAPPQLRTSSNVISSRYSLTRALHIESTLHEEPRHFQDLQQTPHDPSAS</sequence>
<feature type="signal peptide" evidence="1">
    <location>
        <begin position="1"/>
        <end position="16"/>
    </location>
</feature>
<gene>
    <name evidence="2" type="ORF">BKA55DRAFT_573924</name>
</gene>
<accession>A0A9P9GRP7</accession>
<name>A0A9P9GRP7_FUSRE</name>
<comment type="caution">
    <text evidence="2">The sequence shown here is derived from an EMBL/GenBank/DDBJ whole genome shotgun (WGS) entry which is preliminary data.</text>
</comment>
<reference evidence="2" key="1">
    <citation type="journal article" date="2021" name="Nat. Commun.">
        <title>Genetic determinants of endophytism in the Arabidopsis root mycobiome.</title>
        <authorList>
            <person name="Mesny F."/>
            <person name="Miyauchi S."/>
            <person name="Thiergart T."/>
            <person name="Pickel B."/>
            <person name="Atanasova L."/>
            <person name="Karlsson M."/>
            <person name="Huettel B."/>
            <person name="Barry K.W."/>
            <person name="Haridas S."/>
            <person name="Chen C."/>
            <person name="Bauer D."/>
            <person name="Andreopoulos W."/>
            <person name="Pangilinan J."/>
            <person name="LaButti K."/>
            <person name="Riley R."/>
            <person name="Lipzen A."/>
            <person name="Clum A."/>
            <person name="Drula E."/>
            <person name="Henrissat B."/>
            <person name="Kohler A."/>
            <person name="Grigoriev I.V."/>
            <person name="Martin F.M."/>
            <person name="Hacquard S."/>
        </authorList>
    </citation>
    <scope>NUCLEOTIDE SEQUENCE</scope>
    <source>
        <strain evidence="2">MPI-CAGE-AT-0023</strain>
    </source>
</reference>
<evidence type="ECO:0000313" key="2">
    <source>
        <dbReference type="EMBL" id="KAH7244443.1"/>
    </source>
</evidence>
<dbReference type="Proteomes" id="UP000720189">
    <property type="component" value="Unassembled WGS sequence"/>
</dbReference>
<keyword evidence="3" id="KW-1185">Reference proteome</keyword>
<dbReference type="RefSeq" id="XP_046047666.1">
    <property type="nucleotide sequence ID" value="XM_046193252.1"/>
</dbReference>
<evidence type="ECO:0008006" key="4">
    <source>
        <dbReference type="Google" id="ProtNLM"/>
    </source>
</evidence>
<proteinExistence type="predicted"/>
<dbReference type="AlphaFoldDB" id="A0A9P9GRP7"/>
<keyword evidence="1" id="KW-0732">Signal</keyword>
<evidence type="ECO:0000256" key="1">
    <source>
        <dbReference type="SAM" id="SignalP"/>
    </source>
</evidence>
<dbReference type="GeneID" id="70223206"/>
<feature type="chain" id="PRO_5040350203" description="Secreted protein" evidence="1">
    <location>
        <begin position="17"/>
        <end position="86"/>
    </location>
</feature>